<feature type="region of interest" description="Disordered" evidence="1">
    <location>
        <begin position="826"/>
        <end position="895"/>
    </location>
</feature>
<dbReference type="InterPro" id="IPR001849">
    <property type="entry name" value="PH_domain"/>
</dbReference>
<dbReference type="InterPro" id="IPR011993">
    <property type="entry name" value="PH-like_dom_sf"/>
</dbReference>
<evidence type="ECO:0000313" key="3">
    <source>
        <dbReference type="EMBL" id="KAA0705045.1"/>
    </source>
</evidence>
<dbReference type="InterPro" id="IPR040392">
    <property type="entry name" value="PKHA4-7_PH"/>
</dbReference>
<gene>
    <name evidence="3" type="ORF">E1301_Tti017832</name>
</gene>
<feature type="region of interest" description="Disordered" evidence="1">
    <location>
        <begin position="939"/>
        <end position="972"/>
    </location>
</feature>
<feature type="compositionally biased region" description="Basic and acidic residues" evidence="1">
    <location>
        <begin position="852"/>
        <end position="863"/>
    </location>
</feature>
<dbReference type="Pfam" id="PF25541">
    <property type="entry name" value="TBCA_PH"/>
    <property type="match status" value="1"/>
</dbReference>
<dbReference type="EMBL" id="SOYY01000022">
    <property type="protein sequence ID" value="KAA0705045.1"/>
    <property type="molecule type" value="Genomic_DNA"/>
</dbReference>
<dbReference type="SUPFAM" id="SSF50729">
    <property type="entry name" value="PH domain-like"/>
    <property type="match status" value="1"/>
</dbReference>
<dbReference type="AlphaFoldDB" id="A0A5A9N783"/>
<protein>
    <submittedName>
        <fullName evidence="3">Pleckstrin-like proteiny domain-containing family A member 4</fullName>
    </submittedName>
</protein>
<organism evidence="3 4">
    <name type="scientific">Triplophysa tibetana</name>
    <dbReference type="NCBI Taxonomy" id="1572043"/>
    <lineage>
        <taxon>Eukaryota</taxon>
        <taxon>Metazoa</taxon>
        <taxon>Chordata</taxon>
        <taxon>Craniata</taxon>
        <taxon>Vertebrata</taxon>
        <taxon>Euteleostomi</taxon>
        <taxon>Actinopterygii</taxon>
        <taxon>Neopterygii</taxon>
        <taxon>Teleostei</taxon>
        <taxon>Ostariophysi</taxon>
        <taxon>Cypriniformes</taxon>
        <taxon>Nemacheilidae</taxon>
        <taxon>Triplophysa</taxon>
    </lineage>
</organism>
<evidence type="ECO:0000313" key="4">
    <source>
        <dbReference type="Proteomes" id="UP000324632"/>
    </source>
</evidence>
<evidence type="ECO:0000259" key="2">
    <source>
        <dbReference type="PROSITE" id="PS50003"/>
    </source>
</evidence>
<dbReference type="PROSITE" id="PS50003">
    <property type="entry name" value="PH_DOMAIN"/>
    <property type="match status" value="1"/>
</dbReference>
<sequence length="1001" mass="114640">MEDQDRVSQTSSVATVSFLPTRDQCHEKVQTFGKRCHAVKRDPNCRVVIRGWLYKRDSSGLKLWKRRWFVLSNYCLYYYKDSREESVLGSIPIPSYRILYCSPRECRNRKYAFKVVHQGMRPYIMSAETQEDMLGWVRALSQSANMEADDIINRRCSSFQDFTQMRDDTEMMELEQTFPERNTQMTAKLTRAQTEPTLQDQPMMGIKTKTSELRGKHGIRSRDPEALQQSQTLGKVDEEPFSFLLPKETLGTLPLFARDQYGCQGNVGRDGWPLDNCSSAPLSPCIYTERRHLADTSFPCGLCYCSDYHTAEHMTMCKTETSDILFGREVQPIRDLENDTDVVLTRLCGCDKLLQSLSIKLTQLLADKKSVECALERRWFEMDDVLPEEQDVSQKALLQEDLVTLRARLCDVSSEMDRLWSDYERMESELSVFHSHFQHILNFGTPQEQIQAQRQLWMMEDILCGLRVNKNRLLGLQTPGVPQPKTLSYFDGEFRGHNMDCVTQLEQQQDFMKYHHNYTRNLKEISASDSRTSFDHDAKFSTESPHEPLQLTRVVTSTLPTPLMAECIFVEDHEQIHQQSALKNNRIPNKPSRMRHETTDKTRRCHWADLPEEKENPNKQNDLSAMTDGIGWIHLQQQLEPEASCVTKGEPDCDLPMISQRRENKVRHVEREDRPLSAVIEHFTDDIQCLGLITANENKTDTNKCTTDEAVLHLNNGYSGNRHTIQSNGTEIASLPTPHTRLKDVTSQQSSFNDIIVIESHSINHISTLTVFKGHQGNNQTHKPLKKTRNSDGQKFSGNLKSECFLSNRRCCEVVPAHHQKAFLLPLENQQTDQESNRKAKNVENNSSVHEGQNRVDFEERQSPKTSKQLQDAQSNQPIATSDEQSTCTPDHSKPDQCIYEEIQMISPTSEDPKPSQNYHSQTSIVTADNEKAATEDHREYSSINTESRKCQEVSKSGTGSDVTCKRGKGQKGNNSIIKSSVVNHHVQDCRPRITVVSTSL</sequence>
<feature type="compositionally biased region" description="Basic and acidic residues" evidence="1">
    <location>
        <begin position="212"/>
        <end position="225"/>
    </location>
</feature>
<feature type="compositionally biased region" description="Polar residues" evidence="1">
    <location>
        <begin position="864"/>
        <end position="890"/>
    </location>
</feature>
<dbReference type="Pfam" id="PF00169">
    <property type="entry name" value="PH"/>
    <property type="match status" value="1"/>
</dbReference>
<dbReference type="Gene3D" id="2.30.29.30">
    <property type="entry name" value="Pleckstrin-homology domain (PH domain)/Phosphotyrosine-binding domain (PTB)"/>
    <property type="match status" value="1"/>
</dbReference>
<evidence type="ECO:0000256" key="1">
    <source>
        <dbReference type="SAM" id="MobiDB-lite"/>
    </source>
</evidence>
<feature type="region of interest" description="Disordered" evidence="1">
    <location>
        <begin position="774"/>
        <end position="794"/>
    </location>
</feature>
<feature type="domain" description="PH" evidence="2">
    <location>
        <begin position="46"/>
        <end position="145"/>
    </location>
</feature>
<name>A0A5A9N783_9TELE</name>
<dbReference type="InterPro" id="IPR057971">
    <property type="entry name" value="PKHA4-7_TBCA"/>
</dbReference>
<proteinExistence type="predicted"/>
<dbReference type="PANTHER" id="PTHR12752:SF7">
    <property type="entry name" value="PLECKSTRIN HOMOLOGY DOMAIN-CONTAINING FAMILY A MEMBER 4"/>
    <property type="match status" value="1"/>
</dbReference>
<dbReference type="SMART" id="SM00233">
    <property type="entry name" value="PH"/>
    <property type="match status" value="1"/>
</dbReference>
<dbReference type="Proteomes" id="UP000324632">
    <property type="component" value="Chromosome 22"/>
</dbReference>
<feature type="region of interest" description="Disordered" evidence="1">
    <location>
        <begin position="212"/>
        <end position="232"/>
    </location>
</feature>
<comment type="caution">
    <text evidence="3">The sequence shown here is derived from an EMBL/GenBank/DDBJ whole genome shotgun (WGS) entry which is preliminary data.</text>
</comment>
<dbReference type="CDD" id="cd13248">
    <property type="entry name" value="PH_PEPP1_2_3"/>
    <property type="match status" value="1"/>
</dbReference>
<keyword evidence="4" id="KW-1185">Reference proteome</keyword>
<dbReference type="FunFam" id="2.30.29.30:FF:000083">
    <property type="entry name" value="Pleckstrin homology domain-containing family A member 5"/>
    <property type="match status" value="1"/>
</dbReference>
<accession>A0A5A9N783</accession>
<feature type="compositionally biased region" description="Basic and acidic residues" evidence="1">
    <location>
        <begin position="939"/>
        <end position="953"/>
    </location>
</feature>
<reference evidence="3 4" key="1">
    <citation type="journal article" date="2019" name="Mol. Ecol. Resour.">
        <title>Chromosome-level genome assembly of Triplophysa tibetana, a fish adapted to the harsh high-altitude environment of the Tibetan Plateau.</title>
        <authorList>
            <person name="Yang X."/>
            <person name="Liu H."/>
            <person name="Ma Z."/>
            <person name="Zou Y."/>
            <person name="Zou M."/>
            <person name="Mao Y."/>
            <person name="Li X."/>
            <person name="Wang H."/>
            <person name="Chen T."/>
            <person name="Wang W."/>
            <person name="Yang R."/>
        </authorList>
    </citation>
    <scope>NUCLEOTIDE SEQUENCE [LARGE SCALE GENOMIC DNA]</scope>
    <source>
        <strain evidence="3">TTIB1903HZAU</strain>
        <tissue evidence="3">Muscle</tissue>
    </source>
</reference>
<dbReference type="PANTHER" id="PTHR12752">
    <property type="entry name" value="PHOSPHOINOSITOL 3-PHOSPHATE-BINDING PROTEIN"/>
    <property type="match status" value="1"/>
</dbReference>